<feature type="domain" description="AMP-dependent synthetase/ligase" evidence="1">
    <location>
        <begin position="45"/>
        <end position="431"/>
    </location>
</feature>
<dbReference type="InterPro" id="IPR042099">
    <property type="entry name" value="ANL_N_sf"/>
</dbReference>
<sequence length="614" mass="67652">MEMLSVFEQLPTPSVNAERNEKGEIVLESNMALLPYDKRVGDWLKKWAKEKPDTVFIAERKNIHRTQDGWRKFTYAQFLKKVEKIAQGIYASGVNPDRPILIISANSIDHALVKMAAMHIGIPVTSLSVAYSMFEGKYDRLAAAVENLNPSIIYAEDGQASASALASLSGDHLVLVSSGLDALDKVQQATTTVHDLSNVKVTAIIDELYNRVDADTAAKYMLTSGSTGNAKVVVVTHRMMCSNQQMIVQCLPFLETTPPVVLDWLPWSHTFGTNHNFNLVLRNGGSLYVDEGRPLPGMVEKTAANILEVKPTLYFNVPKGYEALLPLLKQDKTLSTAFFENLQMVFYAAASLSEPVWRELKTLAAKHNCNPLFSTEWGSTETAPANTSVHWVLEKIGNIGIPMPGVQIKLVPNDNKLEMCIKGPNVFRAYLNDAKNTHESFDLDGFYKIGDAGYLADPENPSAGIMFDGRVSEDFKMSTGTWVCVATMKKRGVEALKGLVTDVLIAGHDKNHLSLIVFPTPSIYKLVGGELNHTQLLESALLNGIFKEALDEINAQARGSSQKIKKIVLAQTPPSIELGEVTDKGNFNQRKLLTTRQEFIAEIYSCEGQTVVCG</sequence>
<accession>A0A859CZ50</accession>
<dbReference type="Gene3D" id="3.40.50.12780">
    <property type="entry name" value="N-terminal domain of ligase-like"/>
    <property type="match status" value="1"/>
</dbReference>
<dbReference type="Proteomes" id="UP000509371">
    <property type="component" value="Chromosome"/>
</dbReference>
<dbReference type="PANTHER" id="PTHR24096:SF420">
    <property type="entry name" value="LONG-CHAIN-FATTY-ACID--COA LIGASE-RELATED"/>
    <property type="match status" value="1"/>
</dbReference>
<dbReference type="KEGG" id="mpri:MP3633_3151"/>
<dbReference type="Pfam" id="PF00501">
    <property type="entry name" value="AMP-binding"/>
    <property type="match status" value="1"/>
</dbReference>
<dbReference type="InterPro" id="IPR020845">
    <property type="entry name" value="AMP-binding_CS"/>
</dbReference>
<name>A0A859CZ50_9GAMM</name>
<dbReference type="PROSITE" id="PS00455">
    <property type="entry name" value="AMP_BINDING"/>
    <property type="match status" value="1"/>
</dbReference>
<dbReference type="Pfam" id="PF23562">
    <property type="entry name" value="AMP-binding_C_3"/>
    <property type="match status" value="1"/>
</dbReference>
<organism evidence="2 3">
    <name type="scientific">Marinomonas primoryensis</name>
    <dbReference type="NCBI Taxonomy" id="178399"/>
    <lineage>
        <taxon>Bacteria</taxon>
        <taxon>Pseudomonadati</taxon>
        <taxon>Pseudomonadota</taxon>
        <taxon>Gammaproteobacteria</taxon>
        <taxon>Oceanospirillales</taxon>
        <taxon>Oceanospirillaceae</taxon>
        <taxon>Marinomonas</taxon>
    </lineage>
</organism>
<dbReference type="SUPFAM" id="SSF56801">
    <property type="entry name" value="Acetyl-CoA synthetase-like"/>
    <property type="match status" value="1"/>
</dbReference>
<protein>
    <submittedName>
        <fullName evidence="2">AMP-binding enzyme</fullName>
    </submittedName>
</protein>
<dbReference type="EMBL" id="CP054301">
    <property type="protein sequence ID" value="QKK81878.1"/>
    <property type="molecule type" value="Genomic_DNA"/>
</dbReference>
<dbReference type="AlphaFoldDB" id="A0A859CZ50"/>
<evidence type="ECO:0000313" key="2">
    <source>
        <dbReference type="EMBL" id="QKK81878.1"/>
    </source>
</evidence>
<reference evidence="2 3" key="1">
    <citation type="submission" date="2020-06" db="EMBL/GenBank/DDBJ databases">
        <authorList>
            <person name="Voronona O.L."/>
            <person name="Aksenova E.I."/>
            <person name="Kunda M.S."/>
            <person name="Semenov A.N."/>
            <person name="Ryzhova N."/>
        </authorList>
    </citation>
    <scope>NUCLEOTIDE SEQUENCE [LARGE SCALE GENOMIC DNA]</scope>
    <source>
        <strain evidence="2 3">MPKMM3633</strain>
    </source>
</reference>
<dbReference type="RefSeq" id="WP_176336218.1">
    <property type="nucleotide sequence ID" value="NZ_BAAAEF010000032.1"/>
</dbReference>
<dbReference type="PANTHER" id="PTHR24096">
    <property type="entry name" value="LONG-CHAIN-FATTY-ACID--COA LIGASE"/>
    <property type="match status" value="1"/>
</dbReference>
<evidence type="ECO:0000313" key="3">
    <source>
        <dbReference type="Proteomes" id="UP000509371"/>
    </source>
</evidence>
<evidence type="ECO:0000259" key="1">
    <source>
        <dbReference type="Pfam" id="PF00501"/>
    </source>
</evidence>
<proteinExistence type="predicted"/>
<dbReference type="InterPro" id="IPR000873">
    <property type="entry name" value="AMP-dep_synth/lig_dom"/>
</dbReference>
<gene>
    <name evidence="2" type="ORF">MP3633_3151</name>
</gene>
<dbReference type="GO" id="GO:0016405">
    <property type="term" value="F:CoA-ligase activity"/>
    <property type="evidence" value="ECO:0007669"/>
    <property type="project" value="TreeGrafter"/>
</dbReference>